<proteinExistence type="predicted"/>
<evidence type="ECO:0000313" key="2">
    <source>
        <dbReference type="EMBL" id="VCX36972.1"/>
    </source>
</evidence>
<dbReference type="AlphaFoldDB" id="A0A9X9Q6S5"/>
<organism evidence="2 3">
    <name type="scientific">Gulo gulo</name>
    <name type="common">Wolverine</name>
    <name type="synonym">Gluton</name>
    <dbReference type="NCBI Taxonomy" id="48420"/>
    <lineage>
        <taxon>Eukaryota</taxon>
        <taxon>Metazoa</taxon>
        <taxon>Chordata</taxon>
        <taxon>Craniata</taxon>
        <taxon>Vertebrata</taxon>
        <taxon>Euteleostomi</taxon>
        <taxon>Mammalia</taxon>
        <taxon>Eutheria</taxon>
        <taxon>Laurasiatheria</taxon>
        <taxon>Carnivora</taxon>
        <taxon>Caniformia</taxon>
        <taxon>Musteloidea</taxon>
        <taxon>Mustelidae</taxon>
        <taxon>Guloninae</taxon>
        <taxon>Gulo</taxon>
    </lineage>
</organism>
<feature type="region of interest" description="Disordered" evidence="1">
    <location>
        <begin position="1"/>
        <end position="20"/>
    </location>
</feature>
<dbReference type="EMBL" id="CYRY02042940">
    <property type="protein sequence ID" value="VCX36972.1"/>
    <property type="molecule type" value="Genomic_DNA"/>
</dbReference>
<dbReference type="Proteomes" id="UP000269945">
    <property type="component" value="Unassembled WGS sequence"/>
</dbReference>
<keyword evidence="3" id="KW-1185">Reference proteome</keyword>
<name>A0A9X9Q6S5_GULGU</name>
<gene>
    <name evidence="2" type="ORF">BN2614_LOCUS2</name>
</gene>
<comment type="caution">
    <text evidence="2">The sequence shown here is derived from an EMBL/GenBank/DDBJ whole genome shotgun (WGS) entry which is preliminary data.</text>
</comment>
<reference evidence="2 3" key="1">
    <citation type="submission" date="2018-10" db="EMBL/GenBank/DDBJ databases">
        <authorList>
            <person name="Ekblom R."/>
            <person name="Jareborg N."/>
        </authorList>
    </citation>
    <scope>NUCLEOTIDE SEQUENCE [LARGE SCALE GENOMIC DNA]</scope>
    <source>
        <tissue evidence="2">Muscle</tissue>
    </source>
</reference>
<evidence type="ECO:0000256" key="1">
    <source>
        <dbReference type="SAM" id="MobiDB-lite"/>
    </source>
</evidence>
<evidence type="ECO:0000313" key="3">
    <source>
        <dbReference type="Proteomes" id="UP000269945"/>
    </source>
</evidence>
<protein>
    <submittedName>
        <fullName evidence="2">Uncharacterized protein</fullName>
    </submittedName>
</protein>
<sequence length="77" mass="8940">MEWGEGQEGREAPPFSPGHGLFGKSGYTWWWEWVMCYWHQVGKGHGAQGQSSKNYLAQNLNRMDKETNGNINWLLLR</sequence>
<accession>A0A9X9Q6S5</accession>